<evidence type="ECO:0000313" key="2">
    <source>
        <dbReference type="Proteomes" id="UP000701801"/>
    </source>
</evidence>
<proteinExistence type="predicted"/>
<accession>A0A9N9LKD2</accession>
<gene>
    <name evidence="1" type="ORF">HYALB_00007473</name>
</gene>
<dbReference type="AlphaFoldDB" id="A0A9N9LKD2"/>
<dbReference type="OrthoDB" id="10316129at2759"/>
<sequence length="197" mass="22324">MQETDTSFHHPNAMEIDSFNANLLSTDLPVDGSSFPVPCAHSGTSKEPTKAIELIEKAYKKLERHDHLHGEFIKESSSSHCPPNTDPGQVAHMQAVEKGGYEIYREYAQSNRELRAEILSLLPVWRSIQERRINLGLDRQEVLSKLVERYFGREAFDMHNGLINPDSPTATHTKLTVVGAAREIQELEDSAMRMFQH</sequence>
<dbReference type="Proteomes" id="UP000701801">
    <property type="component" value="Unassembled WGS sequence"/>
</dbReference>
<reference evidence="1" key="1">
    <citation type="submission" date="2021-07" db="EMBL/GenBank/DDBJ databases">
        <authorList>
            <person name="Durling M."/>
        </authorList>
    </citation>
    <scope>NUCLEOTIDE SEQUENCE</scope>
</reference>
<organism evidence="1 2">
    <name type="scientific">Hymenoscyphus albidus</name>
    <dbReference type="NCBI Taxonomy" id="595503"/>
    <lineage>
        <taxon>Eukaryota</taxon>
        <taxon>Fungi</taxon>
        <taxon>Dikarya</taxon>
        <taxon>Ascomycota</taxon>
        <taxon>Pezizomycotina</taxon>
        <taxon>Leotiomycetes</taxon>
        <taxon>Helotiales</taxon>
        <taxon>Helotiaceae</taxon>
        <taxon>Hymenoscyphus</taxon>
    </lineage>
</organism>
<keyword evidence="2" id="KW-1185">Reference proteome</keyword>
<name>A0A9N9LKD2_9HELO</name>
<evidence type="ECO:0000313" key="1">
    <source>
        <dbReference type="EMBL" id="CAG8973944.1"/>
    </source>
</evidence>
<dbReference type="EMBL" id="CAJVRM010000084">
    <property type="protein sequence ID" value="CAG8973944.1"/>
    <property type="molecule type" value="Genomic_DNA"/>
</dbReference>
<protein>
    <submittedName>
        <fullName evidence="1">Uncharacterized protein</fullName>
    </submittedName>
</protein>
<comment type="caution">
    <text evidence="1">The sequence shown here is derived from an EMBL/GenBank/DDBJ whole genome shotgun (WGS) entry which is preliminary data.</text>
</comment>